<organism evidence="1 2">
    <name type="scientific">Filimonas lacunae</name>
    <dbReference type="NCBI Taxonomy" id="477680"/>
    <lineage>
        <taxon>Bacteria</taxon>
        <taxon>Pseudomonadati</taxon>
        <taxon>Bacteroidota</taxon>
        <taxon>Chitinophagia</taxon>
        <taxon>Chitinophagales</taxon>
        <taxon>Chitinophagaceae</taxon>
        <taxon>Filimonas</taxon>
    </lineage>
</organism>
<reference evidence="2" key="1">
    <citation type="submission" date="2017-01" db="EMBL/GenBank/DDBJ databases">
        <authorList>
            <person name="Varghese N."/>
            <person name="Submissions S."/>
        </authorList>
    </citation>
    <scope>NUCLEOTIDE SEQUENCE [LARGE SCALE GENOMIC DNA]</scope>
    <source>
        <strain evidence="2">DSM 21054</strain>
    </source>
</reference>
<dbReference type="Proteomes" id="UP000186917">
    <property type="component" value="Unassembled WGS sequence"/>
</dbReference>
<evidence type="ECO:0000313" key="2">
    <source>
        <dbReference type="Proteomes" id="UP000186917"/>
    </source>
</evidence>
<evidence type="ECO:0008006" key="3">
    <source>
        <dbReference type="Google" id="ProtNLM"/>
    </source>
</evidence>
<dbReference type="EMBL" id="FTOR01000001">
    <property type="protein sequence ID" value="SIS72631.1"/>
    <property type="molecule type" value="Genomic_DNA"/>
</dbReference>
<accession>A0A173MPQ4</accession>
<keyword evidence="2" id="KW-1185">Reference proteome</keyword>
<evidence type="ECO:0000313" key="1">
    <source>
        <dbReference type="EMBL" id="SIS72631.1"/>
    </source>
</evidence>
<protein>
    <recommendedName>
        <fullName evidence="3">Leucine rich repeat-containing protein</fullName>
    </recommendedName>
</protein>
<dbReference type="SUPFAM" id="SSF52058">
    <property type="entry name" value="L domain-like"/>
    <property type="match status" value="1"/>
</dbReference>
<sequence>MILQYKNRCLQHGGNISFIVTGTAFPTGTISLIASKAFTITVYHNDGTVPITYNSVSNAIYLYPVGNTSIDATIGRFGGKTFADGNKTDRIITITCSDWNAITSLGLSGQQFSKTQVLGVPFRLMRNLAGFSAINGLASGTIYQHISELDQALFTLPKLRTLQLGGISFEPTSRYYGYMQPQMLNPQLTNLAIGGPGFTGKTFGASNLTAINGTSMPNLITFGFNAGMISGDDNGFGEGPFPMEWTTLSKLASFNCNATQWTKLPDRLNDLSPTVISLGITYCANLKAWATDLSNLPNLATLILNGCTAFPTTLPSYIGNLTKLKTLNYNGVFPLTRTAGTVDELIQSWYEYVVNNVSLTDSNTVPFRGMKFDLRALDVVNNPNSVQIPEGTYQASTGFVQGSNNGTPTSSLERLYVLEKNYGHTWSYRTQ</sequence>
<dbReference type="KEGG" id="fln:FLA_5458"/>
<name>A0A173MPQ4_9BACT</name>
<dbReference type="Gene3D" id="3.80.10.10">
    <property type="entry name" value="Ribonuclease Inhibitor"/>
    <property type="match status" value="1"/>
</dbReference>
<gene>
    <name evidence="1" type="ORF">SAMN05421788_101846</name>
</gene>
<dbReference type="RefSeq" id="WP_076375955.1">
    <property type="nucleotide sequence ID" value="NZ_AP017422.1"/>
</dbReference>
<proteinExistence type="predicted"/>
<dbReference type="OrthoDB" id="1237350at2"/>
<dbReference type="AlphaFoldDB" id="A0A173MPQ4"/>
<dbReference type="STRING" id="477680.SAMN05421788_101846"/>
<dbReference type="InterPro" id="IPR032675">
    <property type="entry name" value="LRR_dom_sf"/>
</dbReference>